<dbReference type="EMBL" id="JAAABM010000004">
    <property type="protein sequence ID" value="KAF7678666.1"/>
    <property type="molecule type" value="Genomic_DNA"/>
</dbReference>
<evidence type="ECO:0000256" key="1">
    <source>
        <dbReference type="SAM" id="Phobius"/>
    </source>
</evidence>
<comment type="caution">
    <text evidence="2">The sequence shown here is derived from an EMBL/GenBank/DDBJ whole genome shotgun (WGS) entry which is preliminary data.</text>
</comment>
<dbReference type="RefSeq" id="XP_038788801.1">
    <property type="nucleotide sequence ID" value="XM_038929094.1"/>
</dbReference>
<gene>
    <name evidence="2" type="ORF">GT037_004047</name>
</gene>
<protein>
    <submittedName>
        <fullName evidence="2">Uncharacterized protein</fullName>
    </submittedName>
</protein>
<keyword evidence="1" id="KW-1133">Transmembrane helix</keyword>
<dbReference type="GeneID" id="62202272"/>
<dbReference type="AlphaFoldDB" id="A0A8H7EHD2"/>
<reference evidence="2" key="1">
    <citation type="submission" date="2020-01" db="EMBL/GenBank/DDBJ databases">
        <authorList>
            <person name="Feng Z.H.Z."/>
        </authorList>
    </citation>
    <scope>NUCLEOTIDE SEQUENCE</scope>
    <source>
        <strain evidence="2">CBS107.38</strain>
    </source>
</reference>
<evidence type="ECO:0000313" key="2">
    <source>
        <dbReference type="EMBL" id="KAF7678666.1"/>
    </source>
</evidence>
<feature type="transmembrane region" description="Helical" evidence="1">
    <location>
        <begin position="67"/>
        <end position="86"/>
    </location>
</feature>
<sequence length="202" mass="22402">VFAILSMKHNAGLTLFMPCFGIRFILTFLAIFYWGAGHSQVIHDNVELHNGTYDATIPIGEELVEKWGSILTAWNITLWLFSFIFLPPLNLPLTMVDTAFTVFIAKAIHYQIGYTPQNLKACHDPVGLELRRPSGTNESFFAAAGRLNEPVASSTHMCVEFVKELQIGIACCFFCALLSFLGYISTFVSARQRGGTMSPSLV</sequence>
<name>A0A8H7EHD2_9PLEO</name>
<evidence type="ECO:0000313" key="3">
    <source>
        <dbReference type="Proteomes" id="UP000596902"/>
    </source>
</evidence>
<keyword evidence="1" id="KW-0472">Membrane</keyword>
<proteinExistence type="predicted"/>
<reference evidence="2" key="2">
    <citation type="submission" date="2020-08" db="EMBL/GenBank/DDBJ databases">
        <title>Draft Genome Sequence of Cumin Blight Pathogen Alternaria burnsii.</title>
        <authorList>
            <person name="Feng Z."/>
        </authorList>
    </citation>
    <scope>NUCLEOTIDE SEQUENCE</scope>
    <source>
        <strain evidence="2">CBS107.38</strain>
    </source>
</reference>
<keyword evidence="1" id="KW-0812">Transmembrane</keyword>
<feature type="transmembrane region" description="Helical" evidence="1">
    <location>
        <begin position="15"/>
        <end position="34"/>
    </location>
</feature>
<feature type="transmembrane region" description="Helical" evidence="1">
    <location>
        <begin position="167"/>
        <end position="188"/>
    </location>
</feature>
<dbReference type="Proteomes" id="UP000596902">
    <property type="component" value="Unassembled WGS sequence"/>
</dbReference>
<accession>A0A8H7EHD2</accession>
<feature type="non-terminal residue" evidence="2">
    <location>
        <position position="1"/>
    </location>
</feature>
<keyword evidence="3" id="KW-1185">Reference proteome</keyword>
<organism evidence="2 3">
    <name type="scientific">Alternaria burnsii</name>
    <dbReference type="NCBI Taxonomy" id="1187904"/>
    <lineage>
        <taxon>Eukaryota</taxon>
        <taxon>Fungi</taxon>
        <taxon>Dikarya</taxon>
        <taxon>Ascomycota</taxon>
        <taxon>Pezizomycotina</taxon>
        <taxon>Dothideomycetes</taxon>
        <taxon>Pleosporomycetidae</taxon>
        <taxon>Pleosporales</taxon>
        <taxon>Pleosporineae</taxon>
        <taxon>Pleosporaceae</taxon>
        <taxon>Alternaria</taxon>
        <taxon>Alternaria sect. Alternaria</taxon>
    </lineage>
</organism>